<keyword evidence="2" id="KW-0496">Mitochondrion</keyword>
<dbReference type="EMBL" id="KY774314">
    <property type="protein sequence ID" value="ART32008.1"/>
    <property type="molecule type" value="Genomic_DNA"/>
</dbReference>
<name>A0A1Y0B163_9LAMI</name>
<feature type="region of interest" description="Disordered" evidence="1">
    <location>
        <begin position="29"/>
        <end position="48"/>
    </location>
</feature>
<reference evidence="2" key="1">
    <citation type="submission" date="2017-03" db="EMBL/GenBank/DDBJ databases">
        <title>The mitochondrial genome of the carnivorous plant Utricularia reniformis (Lentibulariaceae): structure, comparative analysis and evolutionary landmarks.</title>
        <authorList>
            <person name="Silva S.R."/>
            <person name="Alvarenga D.O."/>
            <person name="Michael T.P."/>
            <person name="Miranda V.F.O."/>
            <person name="Varani A.M."/>
        </authorList>
    </citation>
    <scope>NUCLEOTIDE SEQUENCE</scope>
</reference>
<protein>
    <submittedName>
        <fullName evidence="2">Uncharacterized protein</fullName>
    </submittedName>
</protein>
<dbReference type="AlphaFoldDB" id="A0A1Y0B163"/>
<gene>
    <name evidence="2" type="ORF">AEK19_MT0871</name>
    <name evidence="3" type="ORF">AEK19_MT1838</name>
</gene>
<organism evidence="2">
    <name type="scientific">Utricularia reniformis</name>
    <dbReference type="NCBI Taxonomy" id="192314"/>
    <lineage>
        <taxon>Eukaryota</taxon>
        <taxon>Viridiplantae</taxon>
        <taxon>Streptophyta</taxon>
        <taxon>Embryophyta</taxon>
        <taxon>Tracheophyta</taxon>
        <taxon>Spermatophyta</taxon>
        <taxon>Magnoliopsida</taxon>
        <taxon>eudicotyledons</taxon>
        <taxon>Gunneridae</taxon>
        <taxon>Pentapetalae</taxon>
        <taxon>asterids</taxon>
        <taxon>lamiids</taxon>
        <taxon>Lamiales</taxon>
        <taxon>Lentibulariaceae</taxon>
        <taxon>Utricularia</taxon>
    </lineage>
</organism>
<accession>A0A1Y0B163</accession>
<evidence type="ECO:0000313" key="2">
    <source>
        <dbReference type="EMBL" id="ART31103.1"/>
    </source>
</evidence>
<dbReference type="EMBL" id="KY774314">
    <property type="protein sequence ID" value="ART31103.1"/>
    <property type="molecule type" value="Genomic_DNA"/>
</dbReference>
<geneLocation type="mitochondrion" evidence="2"/>
<evidence type="ECO:0000256" key="1">
    <source>
        <dbReference type="SAM" id="MobiDB-lite"/>
    </source>
</evidence>
<sequence>MSKTLCPNQGKLLCLRRKKERSILEQPLRVRDRGCHKPRSPTEIREIS</sequence>
<proteinExistence type="predicted"/>
<evidence type="ECO:0000313" key="3">
    <source>
        <dbReference type="EMBL" id="ART32008.1"/>
    </source>
</evidence>